<comment type="similarity">
    <text evidence="1">Belongs to the beta type-B retroviral polymerase family. HERV class-II K(HML-2) pol subfamily.</text>
</comment>
<evidence type="ECO:0000256" key="6">
    <source>
        <dbReference type="ARBA" id="ARBA00022759"/>
    </source>
</evidence>
<keyword evidence="9" id="KW-0472">Membrane</keyword>
<dbReference type="Pfam" id="PF00078">
    <property type="entry name" value="RVT_1"/>
    <property type="match status" value="1"/>
</dbReference>
<evidence type="ECO:0000256" key="3">
    <source>
        <dbReference type="ARBA" id="ARBA00022679"/>
    </source>
</evidence>
<dbReference type="CDD" id="cd09274">
    <property type="entry name" value="RNase_HI_RT_Ty3"/>
    <property type="match status" value="1"/>
</dbReference>
<dbReference type="InterPro" id="IPR041373">
    <property type="entry name" value="RT_RNaseH"/>
</dbReference>
<evidence type="ECO:0000256" key="7">
    <source>
        <dbReference type="ARBA" id="ARBA00022801"/>
    </source>
</evidence>
<dbReference type="InterPro" id="IPR050951">
    <property type="entry name" value="Retrovirus_Pol_polyprotein"/>
</dbReference>
<proteinExistence type="inferred from homology"/>
<keyword evidence="9" id="KW-1133">Transmembrane helix</keyword>
<gene>
    <name evidence="11" type="ORF">P4O66_002945</name>
</gene>
<dbReference type="PROSITE" id="PS50878">
    <property type="entry name" value="RT_POL"/>
    <property type="match status" value="1"/>
</dbReference>
<protein>
    <recommendedName>
        <fullName evidence="2">ribonuclease H</fullName>
        <ecNumber evidence="2">3.1.26.4</ecNumber>
    </recommendedName>
</protein>
<keyword evidence="6" id="KW-0255">Endonuclease</keyword>
<evidence type="ECO:0000256" key="5">
    <source>
        <dbReference type="ARBA" id="ARBA00022722"/>
    </source>
</evidence>
<accession>A0AAD9DLZ5</accession>
<dbReference type="InterPro" id="IPR043502">
    <property type="entry name" value="DNA/RNA_pol_sf"/>
</dbReference>
<keyword evidence="12" id="KW-1185">Reference proteome</keyword>
<name>A0AAD9DLZ5_9TELE</name>
<evidence type="ECO:0000313" key="11">
    <source>
        <dbReference type="EMBL" id="KAK1787470.1"/>
    </source>
</evidence>
<dbReference type="Proteomes" id="UP001239994">
    <property type="component" value="Unassembled WGS sequence"/>
</dbReference>
<keyword evidence="9" id="KW-0812">Transmembrane</keyword>
<dbReference type="SUPFAM" id="SSF56672">
    <property type="entry name" value="DNA/RNA polymerases"/>
    <property type="match status" value="1"/>
</dbReference>
<dbReference type="Pfam" id="PF17917">
    <property type="entry name" value="RT_RNaseH"/>
    <property type="match status" value="1"/>
</dbReference>
<dbReference type="EC" id="3.1.26.4" evidence="2"/>
<keyword evidence="4" id="KW-0548">Nucleotidyltransferase</keyword>
<feature type="domain" description="Reverse transcriptase" evidence="10">
    <location>
        <begin position="98"/>
        <end position="308"/>
    </location>
</feature>
<dbReference type="AlphaFoldDB" id="A0AAD9DLZ5"/>
<evidence type="ECO:0000256" key="2">
    <source>
        <dbReference type="ARBA" id="ARBA00012180"/>
    </source>
</evidence>
<keyword evidence="3" id="KW-0808">Transferase</keyword>
<evidence type="ECO:0000256" key="1">
    <source>
        <dbReference type="ARBA" id="ARBA00010879"/>
    </source>
</evidence>
<feature type="transmembrane region" description="Helical" evidence="9">
    <location>
        <begin position="35"/>
        <end position="55"/>
    </location>
</feature>
<dbReference type="InterPro" id="IPR000477">
    <property type="entry name" value="RT_dom"/>
</dbReference>
<evidence type="ECO:0000259" key="10">
    <source>
        <dbReference type="PROSITE" id="PS50878"/>
    </source>
</evidence>
<evidence type="ECO:0000256" key="8">
    <source>
        <dbReference type="ARBA" id="ARBA00022918"/>
    </source>
</evidence>
<evidence type="ECO:0000256" key="4">
    <source>
        <dbReference type="ARBA" id="ARBA00022695"/>
    </source>
</evidence>
<evidence type="ECO:0000256" key="9">
    <source>
        <dbReference type="SAM" id="Phobius"/>
    </source>
</evidence>
<feature type="transmembrane region" description="Helical" evidence="9">
    <location>
        <begin position="7"/>
        <end position="29"/>
    </location>
</feature>
<dbReference type="InterPro" id="IPR043128">
    <property type="entry name" value="Rev_trsase/Diguanyl_cyclase"/>
</dbReference>
<organism evidence="11 12">
    <name type="scientific">Electrophorus voltai</name>
    <dbReference type="NCBI Taxonomy" id="2609070"/>
    <lineage>
        <taxon>Eukaryota</taxon>
        <taxon>Metazoa</taxon>
        <taxon>Chordata</taxon>
        <taxon>Craniata</taxon>
        <taxon>Vertebrata</taxon>
        <taxon>Euteleostomi</taxon>
        <taxon>Actinopterygii</taxon>
        <taxon>Neopterygii</taxon>
        <taxon>Teleostei</taxon>
        <taxon>Ostariophysi</taxon>
        <taxon>Gymnotiformes</taxon>
        <taxon>Gymnotoidei</taxon>
        <taxon>Gymnotidae</taxon>
        <taxon>Electrophorus</taxon>
    </lineage>
</organism>
<sequence>MHPNNMLVAPMCFTVGLGGGGGGSLGFFVLQASSFFIHTLFSIILQVVGIPELFYTRYDTAADYAREFRTIAAGSGWSETALKTMFRRGLSPGLQTELACREESTTLSELAAGFFFVEKKGGGLRLCIDYQALNKVTVKYFYPLPLISLTHERLLGATIFTKLDLCSTYNHIRIREGDEWKTAFTMTRGHYEYLVMPYGLSNSPSVFQVFMDDIFQDMIDKFLIVYINDVLVFVRSDMEHVDHITAVLTCLRQHQLYAKAEKSEFHTFLRCTLTLGPLSMDPDKVTAMQNWPEPITVKELQCFLGFANFYRRFIQGFGTIAAPLSDLLKKQSRKQLQFDLGCGSGFPNLEGGLCFSTHSPSARPFSSIHCGSGCFLGRSGAVLSQRQGTPPQLFPCAFYSRKLQPAERNYDVENRELLAVKLALEQWRHWLEGAEHPFLVYTDHQNLEYLQSAR</sequence>
<dbReference type="Gene3D" id="3.30.70.270">
    <property type="match status" value="3"/>
</dbReference>
<dbReference type="CDD" id="cd01647">
    <property type="entry name" value="RT_LTR"/>
    <property type="match status" value="1"/>
</dbReference>
<comment type="caution">
    <text evidence="11">The sequence shown here is derived from an EMBL/GenBank/DDBJ whole genome shotgun (WGS) entry which is preliminary data.</text>
</comment>
<keyword evidence="5" id="KW-0540">Nuclease</keyword>
<keyword evidence="7" id="KW-0378">Hydrolase</keyword>
<dbReference type="GO" id="GO:0003964">
    <property type="term" value="F:RNA-directed DNA polymerase activity"/>
    <property type="evidence" value="ECO:0007669"/>
    <property type="project" value="UniProtKB-KW"/>
</dbReference>
<keyword evidence="8" id="KW-0695">RNA-directed DNA polymerase</keyword>
<dbReference type="GO" id="GO:0004523">
    <property type="term" value="F:RNA-DNA hybrid ribonuclease activity"/>
    <property type="evidence" value="ECO:0007669"/>
    <property type="project" value="UniProtKB-EC"/>
</dbReference>
<dbReference type="PANTHER" id="PTHR37984:SF5">
    <property type="entry name" value="PROTEIN NYNRIN-LIKE"/>
    <property type="match status" value="1"/>
</dbReference>
<reference evidence="11" key="1">
    <citation type="submission" date="2023-03" db="EMBL/GenBank/DDBJ databases">
        <title>Electrophorus voltai genome.</title>
        <authorList>
            <person name="Bian C."/>
        </authorList>
    </citation>
    <scope>NUCLEOTIDE SEQUENCE</scope>
    <source>
        <strain evidence="11">CB-2022</strain>
        <tissue evidence="11">Muscle</tissue>
    </source>
</reference>
<dbReference type="PANTHER" id="PTHR37984">
    <property type="entry name" value="PROTEIN CBG26694"/>
    <property type="match status" value="1"/>
</dbReference>
<evidence type="ECO:0000313" key="12">
    <source>
        <dbReference type="Proteomes" id="UP001239994"/>
    </source>
</evidence>
<dbReference type="EMBL" id="JAROKS010000023">
    <property type="protein sequence ID" value="KAK1787470.1"/>
    <property type="molecule type" value="Genomic_DNA"/>
</dbReference>